<proteinExistence type="predicted"/>
<protein>
    <submittedName>
        <fullName evidence="1">Uncharacterized protein</fullName>
    </submittedName>
</protein>
<dbReference type="Proteomes" id="UP001249851">
    <property type="component" value="Unassembled WGS sequence"/>
</dbReference>
<reference evidence="1" key="1">
    <citation type="journal article" date="2023" name="G3 (Bethesda)">
        <title>Whole genome assembly and annotation of the endangered Caribbean coral Acropora cervicornis.</title>
        <authorList>
            <person name="Selwyn J.D."/>
            <person name="Vollmer S.V."/>
        </authorList>
    </citation>
    <scope>NUCLEOTIDE SEQUENCE</scope>
    <source>
        <strain evidence="1">K2</strain>
    </source>
</reference>
<dbReference type="EMBL" id="JARQWQ010000008">
    <property type="protein sequence ID" value="KAK2570076.1"/>
    <property type="molecule type" value="Genomic_DNA"/>
</dbReference>
<dbReference type="PANTHER" id="PTHR47331:SF1">
    <property type="entry name" value="GAG-LIKE PROTEIN"/>
    <property type="match status" value="1"/>
</dbReference>
<gene>
    <name evidence="1" type="ORF">P5673_004821</name>
</gene>
<accession>A0AAD9VD44</accession>
<comment type="caution">
    <text evidence="1">The sequence shown here is derived from an EMBL/GenBank/DDBJ whole genome shotgun (WGS) entry which is preliminary data.</text>
</comment>
<evidence type="ECO:0000313" key="2">
    <source>
        <dbReference type="Proteomes" id="UP001249851"/>
    </source>
</evidence>
<keyword evidence="2" id="KW-1185">Reference proteome</keyword>
<evidence type="ECO:0000313" key="1">
    <source>
        <dbReference type="EMBL" id="KAK2570076.1"/>
    </source>
</evidence>
<organism evidence="1 2">
    <name type="scientific">Acropora cervicornis</name>
    <name type="common">Staghorn coral</name>
    <dbReference type="NCBI Taxonomy" id="6130"/>
    <lineage>
        <taxon>Eukaryota</taxon>
        <taxon>Metazoa</taxon>
        <taxon>Cnidaria</taxon>
        <taxon>Anthozoa</taxon>
        <taxon>Hexacorallia</taxon>
        <taxon>Scleractinia</taxon>
        <taxon>Astrocoeniina</taxon>
        <taxon>Acroporidae</taxon>
        <taxon>Acropora</taxon>
    </lineage>
</organism>
<dbReference type="PANTHER" id="PTHR47331">
    <property type="entry name" value="PHD-TYPE DOMAIN-CONTAINING PROTEIN"/>
    <property type="match status" value="1"/>
</dbReference>
<reference evidence="1" key="2">
    <citation type="journal article" date="2023" name="Science">
        <title>Genomic signatures of disease resistance in endangered staghorn corals.</title>
        <authorList>
            <person name="Vollmer S.V."/>
            <person name="Selwyn J.D."/>
            <person name="Despard B.A."/>
            <person name="Roesel C.L."/>
        </authorList>
    </citation>
    <scope>NUCLEOTIDE SEQUENCE</scope>
    <source>
        <strain evidence="1">K2</strain>
    </source>
</reference>
<sequence length="153" mass="17552">MGRSRSYYPTIPLKHVTPRMKLKQLSQLRHVLFPEVERQNVSILIGTSLQEAFIPLEVKKGKSNEPFAIRSCLGWSILSGSVSVSNVPLNQQLEEFWRIQSCGTVKENCDPMSLEDRKALKIIDKMICIRWAFSEGERTSHSREHSQNPVFKP</sequence>
<name>A0AAD9VD44_ACRCE</name>
<dbReference type="AlphaFoldDB" id="A0AAD9VD44"/>